<dbReference type="Pfam" id="PF11795">
    <property type="entry name" value="DUF3322"/>
    <property type="match status" value="1"/>
</dbReference>
<evidence type="ECO:0000313" key="3">
    <source>
        <dbReference type="EMBL" id="PRC91090.1"/>
    </source>
</evidence>
<keyword evidence="4" id="KW-1185">Reference proteome</keyword>
<proteinExistence type="predicted"/>
<accession>A0A2S9GTQ5</accession>
<dbReference type="InterPro" id="IPR024537">
    <property type="entry name" value="DUF3322"/>
</dbReference>
<dbReference type="Proteomes" id="UP000237839">
    <property type="component" value="Unassembled WGS sequence"/>
</dbReference>
<organism evidence="3 4">
    <name type="scientific">Solimicrobium silvestre</name>
    <dbReference type="NCBI Taxonomy" id="2099400"/>
    <lineage>
        <taxon>Bacteria</taxon>
        <taxon>Pseudomonadati</taxon>
        <taxon>Pseudomonadota</taxon>
        <taxon>Betaproteobacteria</taxon>
        <taxon>Burkholderiales</taxon>
        <taxon>Oxalobacteraceae</taxon>
        <taxon>Solimicrobium</taxon>
    </lineage>
</organism>
<dbReference type="PIRSF" id="PIRSF028408">
    <property type="entry name" value="UCP028408"/>
    <property type="match status" value="1"/>
</dbReference>
<sequence length="394" mass="45341">MKWSTPDELRAQLQKRWERGELLASLLGSESPFPIRLTLKTPTSPDMAEHFDQVRTWIAALRAMPHCRIEMREFNHRLLGANAIPHQIWVDTLAAALVWLGKKRDAERFNTIIAITRAQQPQLLPWLAKRPLRALELAESWSLLLTIVGWLKAHPRPGIYLRQVDIPLVHSKLIEAHRALLSELFDLSLAPETIDFNATGVNQFAQRYGFLDKPHRIRFRLLDLISTRLPGAQLADITLDADSFARLNPAISRVFITENEINFLAFPLLPDSMVIFGAGYGFEMLSKAEWLSCCQMIYWGDIDTHGYAILDQLRNHFPHAQSFLMDRTTLMAFETQWGQEDKPMLRDLPRLTPDEAALFDDLRDNRIKKHLRLEQERIGFTWVEAALTILTSPI</sequence>
<feature type="domain" description="Wadjet protein JetD C-terminal" evidence="1">
    <location>
        <begin position="209"/>
        <end position="387"/>
    </location>
</feature>
<evidence type="ECO:0000313" key="4">
    <source>
        <dbReference type="Proteomes" id="UP000237839"/>
    </source>
</evidence>
<gene>
    <name evidence="3" type="ORF">S2091_4186</name>
</gene>
<dbReference type="AlphaFoldDB" id="A0A2S9GTQ5"/>
<dbReference type="EMBL" id="PUGF01000029">
    <property type="protein sequence ID" value="PRC91090.1"/>
    <property type="molecule type" value="Genomic_DNA"/>
</dbReference>
<evidence type="ECO:0000259" key="1">
    <source>
        <dbReference type="Pfam" id="PF09983"/>
    </source>
</evidence>
<comment type="caution">
    <text evidence="3">The sequence shown here is derived from an EMBL/GenBank/DDBJ whole genome shotgun (WGS) entry which is preliminary data.</text>
</comment>
<dbReference type="RefSeq" id="WP_105533917.1">
    <property type="nucleotide sequence ID" value="NZ_PUGF01000029.1"/>
</dbReference>
<dbReference type="OrthoDB" id="322908at2"/>
<name>A0A2S9GTQ5_9BURK</name>
<feature type="domain" description="DUF3322" evidence="2">
    <location>
        <begin position="6"/>
        <end position="186"/>
    </location>
</feature>
<dbReference type="InterPro" id="IPR014544">
    <property type="entry name" value="UCP028408"/>
</dbReference>
<evidence type="ECO:0000259" key="2">
    <source>
        <dbReference type="Pfam" id="PF11795"/>
    </source>
</evidence>
<reference evidence="3 4" key="1">
    <citation type="submission" date="2018-02" db="EMBL/GenBank/DDBJ databases">
        <title>Solimicrobium silvestre gen. nov., sp. nov., isolated from alpine forest soil.</title>
        <authorList>
            <person name="Margesin R."/>
            <person name="Albuquerque L."/>
            <person name="Zhang D.-C."/>
            <person name="Froufe H.J.C."/>
            <person name="Severino R."/>
            <person name="Roxo I."/>
            <person name="Egas C."/>
            <person name="Da Costa M.S."/>
        </authorList>
    </citation>
    <scope>NUCLEOTIDE SEQUENCE [LARGE SCALE GENOMIC DNA]</scope>
    <source>
        <strain evidence="3 4">S20-91</strain>
    </source>
</reference>
<dbReference type="Pfam" id="PF09983">
    <property type="entry name" value="JetD_C"/>
    <property type="match status" value="1"/>
</dbReference>
<dbReference type="InterPro" id="IPR024534">
    <property type="entry name" value="JetD_C"/>
</dbReference>
<evidence type="ECO:0008006" key="5">
    <source>
        <dbReference type="Google" id="ProtNLM"/>
    </source>
</evidence>
<protein>
    <recommendedName>
        <fullName evidence="5">Wadjet protein JetD C-terminal domain-containing protein</fullName>
    </recommendedName>
</protein>